<protein>
    <submittedName>
        <fullName evidence="3">Putative nicotinamide N-methyase</fullName>
    </submittedName>
</protein>
<dbReference type="PANTHER" id="PTHR43648">
    <property type="entry name" value="ELECTRON TRANSFER FLAVOPROTEIN BETA SUBUNIT LYSINE METHYLTRANSFERASE"/>
    <property type="match status" value="1"/>
</dbReference>
<evidence type="ECO:0000313" key="3">
    <source>
        <dbReference type="EMBL" id="ROP32757.1"/>
    </source>
</evidence>
<dbReference type="PANTHER" id="PTHR43648:SF1">
    <property type="entry name" value="ELECTRON TRANSFER FLAVOPROTEIN BETA SUBUNIT LYSINE METHYLTRANSFERASE"/>
    <property type="match status" value="1"/>
</dbReference>
<evidence type="ECO:0000256" key="2">
    <source>
        <dbReference type="ARBA" id="ARBA00022679"/>
    </source>
</evidence>
<dbReference type="Proteomes" id="UP000271683">
    <property type="component" value="Unassembled WGS sequence"/>
</dbReference>
<gene>
    <name evidence="3" type="ORF">EDD30_5705</name>
</gene>
<dbReference type="Pfam" id="PF06325">
    <property type="entry name" value="PrmA"/>
    <property type="match status" value="1"/>
</dbReference>
<dbReference type="Gene3D" id="3.40.50.150">
    <property type="entry name" value="Vaccinia Virus protein VP39"/>
    <property type="match status" value="1"/>
</dbReference>
<proteinExistence type="predicted"/>
<dbReference type="GO" id="GO:0032259">
    <property type="term" value="P:methylation"/>
    <property type="evidence" value="ECO:0007669"/>
    <property type="project" value="UniProtKB-KW"/>
</dbReference>
<evidence type="ECO:0000313" key="4">
    <source>
        <dbReference type="Proteomes" id="UP000271683"/>
    </source>
</evidence>
<keyword evidence="1" id="KW-0489">Methyltransferase</keyword>
<dbReference type="EMBL" id="RJKL01000001">
    <property type="protein sequence ID" value="ROP32757.1"/>
    <property type="molecule type" value="Genomic_DNA"/>
</dbReference>
<keyword evidence="2" id="KW-0808">Transferase</keyword>
<accession>A0A3N1GR86</accession>
<name>A0A3N1GR86_9ACTN</name>
<reference evidence="3 4" key="1">
    <citation type="submission" date="2018-11" db="EMBL/GenBank/DDBJ databases">
        <title>Sequencing the genomes of 1000 actinobacteria strains.</title>
        <authorList>
            <person name="Klenk H.-P."/>
        </authorList>
    </citation>
    <scope>NUCLEOTIDE SEQUENCE [LARGE SCALE GENOMIC DNA]</scope>
    <source>
        <strain evidence="3 4">DSM 43634</strain>
    </source>
</reference>
<dbReference type="InterPro" id="IPR029063">
    <property type="entry name" value="SAM-dependent_MTases_sf"/>
</dbReference>
<sequence length="237" mass="25000">MSTGRLWHPDRFRVPATEQNRGVSTPVDFVRSHTRLAPVPMLPEILLHQADDPIALWERTEAGGAEQPPPFWAFAWAGGQALARHVLDDPDLVAGRAVLDLATGSGLVAVAAARAGGRPVTANDIDPFSLAAAQANAVANGVRVEPVEGDLLGGGYDPAGVVLAGDVFYSREMAGRVLPFLRGAAGRGALVLVGDPGRAYLPVEGLVRRAEYDIPVNPELEGVPVRRTSVWQVLASA</sequence>
<dbReference type="GO" id="GO:0016279">
    <property type="term" value="F:protein-lysine N-methyltransferase activity"/>
    <property type="evidence" value="ECO:0007669"/>
    <property type="project" value="TreeGrafter"/>
</dbReference>
<organism evidence="3 4">
    <name type="scientific">Couchioplanes caeruleus</name>
    <dbReference type="NCBI Taxonomy" id="56438"/>
    <lineage>
        <taxon>Bacteria</taxon>
        <taxon>Bacillati</taxon>
        <taxon>Actinomycetota</taxon>
        <taxon>Actinomycetes</taxon>
        <taxon>Micromonosporales</taxon>
        <taxon>Micromonosporaceae</taxon>
        <taxon>Couchioplanes</taxon>
    </lineage>
</organism>
<dbReference type="AlphaFoldDB" id="A0A3N1GR86"/>
<dbReference type="SUPFAM" id="SSF53335">
    <property type="entry name" value="S-adenosyl-L-methionine-dependent methyltransferases"/>
    <property type="match status" value="1"/>
</dbReference>
<comment type="caution">
    <text evidence="3">The sequence shown here is derived from an EMBL/GenBank/DDBJ whole genome shotgun (WGS) entry which is preliminary data.</text>
</comment>
<dbReference type="InterPro" id="IPR050078">
    <property type="entry name" value="Ribosomal_L11_MeTrfase_PrmA"/>
</dbReference>
<evidence type="ECO:0000256" key="1">
    <source>
        <dbReference type="ARBA" id="ARBA00022603"/>
    </source>
</evidence>